<dbReference type="EMBL" id="CAJFCW020000006">
    <property type="protein sequence ID" value="CAG9127896.1"/>
    <property type="molecule type" value="Genomic_DNA"/>
</dbReference>
<evidence type="ECO:0000313" key="2">
    <source>
        <dbReference type="EMBL" id="CAD5230709.1"/>
    </source>
</evidence>
<organism evidence="2 3">
    <name type="scientific">Bursaphelenchus okinawaensis</name>
    <dbReference type="NCBI Taxonomy" id="465554"/>
    <lineage>
        <taxon>Eukaryota</taxon>
        <taxon>Metazoa</taxon>
        <taxon>Ecdysozoa</taxon>
        <taxon>Nematoda</taxon>
        <taxon>Chromadorea</taxon>
        <taxon>Rhabditida</taxon>
        <taxon>Tylenchina</taxon>
        <taxon>Tylenchomorpha</taxon>
        <taxon>Aphelenchoidea</taxon>
        <taxon>Aphelenchoididae</taxon>
        <taxon>Bursaphelenchus</taxon>
    </lineage>
</organism>
<proteinExistence type="predicted"/>
<keyword evidence="3" id="KW-1185">Reference proteome</keyword>
<gene>
    <name evidence="2" type="ORF">BOKJ2_LOCUS14277</name>
</gene>
<reference evidence="2" key="1">
    <citation type="submission" date="2020-09" db="EMBL/GenBank/DDBJ databases">
        <authorList>
            <person name="Kikuchi T."/>
        </authorList>
    </citation>
    <scope>NUCLEOTIDE SEQUENCE</scope>
    <source>
        <strain evidence="2">SH1</strain>
    </source>
</reference>
<sequence length="208" mass="23826">MLQLECPSKGKEVAYWGAFREGKQIDCEDVMDVDAINIITCPKDSSFQCYQQQAIMLFAGQKDLEMICYNKDNIEVMKTSIKMSLATECPMVNECENIEYPSPFCQCDYIKDSCERSISFNHKYTAIASVIVVFQALVYFAFYIRRTFVIPGWKDTKMVNSSPVYTPVQTVNYPFVEVLNTQNIERLLNPPINSATLEIRNGRSNVLQ</sequence>
<evidence type="ECO:0000256" key="1">
    <source>
        <dbReference type="SAM" id="Phobius"/>
    </source>
</evidence>
<protein>
    <submittedName>
        <fullName evidence="2">Uncharacterized protein</fullName>
    </submittedName>
</protein>
<evidence type="ECO:0000313" key="3">
    <source>
        <dbReference type="Proteomes" id="UP000614601"/>
    </source>
</evidence>
<keyword evidence="1" id="KW-1133">Transmembrane helix</keyword>
<accession>A0A811LQW0</accession>
<dbReference type="AlphaFoldDB" id="A0A811LQW0"/>
<keyword evidence="1" id="KW-0812">Transmembrane</keyword>
<dbReference type="Proteomes" id="UP000783686">
    <property type="component" value="Unassembled WGS sequence"/>
</dbReference>
<comment type="caution">
    <text evidence="2">The sequence shown here is derived from an EMBL/GenBank/DDBJ whole genome shotgun (WGS) entry which is preliminary data.</text>
</comment>
<name>A0A811LQW0_9BILA</name>
<keyword evidence="1" id="KW-0472">Membrane</keyword>
<dbReference type="EMBL" id="CAJFDH010000006">
    <property type="protein sequence ID" value="CAD5230709.1"/>
    <property type="molecule type" value="Genomic_DNA"/>
</dbReference>
<feature type="transmembrane region" description="Helical" evidence="1">
    <location>
        <begin position="124"/>
        <end position="144"/>
    </location>
</feature>
<dbReference type="Proteomes" id="UP000614601">
    <property type="component" value="Unassembled WGS sequence"/>
</dbReference>